<dbReference type="EMBL" id="JBHUDO010000004">
    <property type="protein sequence ID" value="MFD1647833.1"/>
    <property type="molecule type" value="Genomic_DNA"/>
</dbReference>
<dbReference type="InterPro" id="IPR023602">
    <property type="entry name" value="Riboflavin_kinase_CTP-dep"/>
</dbReference>
<dbReference type="Proteomes" id="UP001597034">
    <property type="component" value="Unassembled WGS sequence"/>
</dbReference>
<dbReference type="PANTHER" id="PTHR43434:SF1">
    <property type="entry name" value="PHOSPHOGLYCOLATE PHOSPHATASE"/>
    <property type="match status" value="1"/>
</dbReference>
<evidence type="ECO:0000256" key="4">
    <source>
        <dbReference type="ARBA" id="ARBA00022741"/>
    </source>
</evidence>
<feature type="domain" description="Riboflavin kinase" evidence="5">
    <location>
        <begin position="13"/>
        <end position="120"/>
    </location>
</feature>
<keyword evidence="4" id="KW-0547">Nucleotide-binding</keyword>
<dbReference type="Gene3D" id="2.40.30.30">
    <property type="entry name" value="Riboflavin kinase-like"/>
    <property type="match status" value="1"/>
</dbReference>
<dbReference type="PANTHER" id="PTHR43434">
    <property type="entry name" value="PHOSPHOGLYCOLATE PHOSPHATASE"/>
    <property type="match status" value="1"/>
</dbReference>
<dbReference type="GO" id="GO:0016740">
    <property type="term" value="F:transferase activity"/>
    <property type="evidence" value="ECO:0007669"/>
    <property type="project" value="UniProtKB-KW"/>
</dbReference>
<accession>A0ABD6DP75</accession>
<evidence type="ECO:0000256" key="1">
    <source>
        <dbReference type="ARBA" id="ARBA00022630"/>
    </source>
</evidence>
<dbReference type="Pfam" id="PF13419">
    <property type="entry name" value="HAD_2"/>
    <property type="match status" value="1"/>
</dbReference>
<dbReference type="InterPro" id="IPR023465">
    <property type="entry name" value="Riboflavin_kinase_dom_sf"/>
</dbReference>
<dbReference type="InterPro" id="IPR036412">
    <property type="entry name" value="HAD-like_sf"/>
</dbReference>
<proteinExistence type="predicted"/>
<dbReference type="SUPFAM" id="SSF82114">
    <property type="entry name" value="Riboflavin kinase-like"/>
    <property type="match status" value="1"/>
</dbReference>
<keyword evidence="3" id="KW-0808">Transferase</keyword>
<dbReference type="Gene3D" id="1.10.150.240">
    <property type="entry name" value="Putative phosphatase, domain 2"/>
    <property type="match status" value="1"/>
</dbReference>
<dbReference type="GO" id="GO:0000166">
    <property type="term" value="F:nucleotide binding"/>
    <property type="evidence" value="ECO:0007669"/>
    <property type="project" value="UniProtKB-KW"/>
</dbReference>
<evidence type="ECO:0000256" key="2">
    <source>
        <dbReference type="ARBA" id="ARBA00022643"/>
    </source>
</evidence>
<name>A0ABD6DP75_9EURY</name>
<gene>
    <name evidence="6" type="ORF">ACFSBL_19240</name>
</gene>
<dbReference type="Gene3D" id="3.40.50.1000">
    <property type="entry name" value="HAD superfamily/HAD-like"/>
    <property type="match status" value="1"/>
</dbReference>
<sequence length="314" mass="33482">MTALDDDSATGRVTDGEGDAANFIEQVADLLEEAVGFRVFPGTLNLDGVDSLDHLETDTVPLPGDPHCDGLDISPCRVGGVRAAVIRPLVPDYPGTKTELVAPVRLRTVLRVEAGDEVVIAAPGDCEPTPALNGHEADRFDGVVFDLDGTLVDLDVDWPAVHERLESLLDPYLDGPITDHSRVEVFDLAREHGLDDELEDIVGSAEVAGAETARKLPALSVLPSLDCPVGVCTANAEEAARRALDRFDVLDHVDSVVARDTMAADKPERETLSRSLEELGIDAGNALYVGDEDGDRLLAVAVGTSYCHVEQFSV</sequence>
<evidence type="ECO:0000256" key="3">
    <source>
        <dbReference type="ARBA" id="ARBA00022679"/>
    </source>
</evidence>
<dbReference type="InterPro" id="IPR023214">
    <property type="entry name" value="HAD_sf"/>
</dbReference>
<protein>
    <submittedName>
        <fullName evidence="6">DUF120 domain-containing protein</fullName>
    </submittedName>
</protein>
<organism evidence="6 7">
    <name type="scientific">Haloarchaeobius litoreus</name>
    <dbReference type="NCBI Taxonomy" id="755306"/>
    <lineage>
        <taxon>Archaea</taxon>
        <taxon>Methanobacteriati</taxon>
        <taxon>Methanobacteriota</taxon>
        <taxon>Stenosarchaea group</taxon>
        <taxon>Halobacteria</taxon>
        <taxon>Halobacteriales</taxon>
        <taxon>Halorubellaceae</taxon>
        <taxon>Haloarchaeobius</taxon>
    </lineage>
</organism>
<dbReference type="InterPro" id="IPR050155">
    <property type="entry name" value="HAD-like_hydrolase_sf"/>
</dbReference>
<dbReference type="Pfam" id="PF01982">
    <property type="entry name" value="CTP-dep_RFKase"/>
    <property type="match status" value="1"/>
</dbReference>
<keyword evidence="1" id="KW-0285">Flavoprotein</keyword>
<dbReference type="InterPro" id="IPR023198">
    <property type="entry name" value="PGP-like_dom2"/>
</dbReference>
<dbReference type="AlphaFoldDB" id="A0ABD6DP75"/>
<reference evidence="6 7" key="1">
    <citation type="journal article" date="2019" name="Int. J. Syst. Evol. Microbiol.">
        <title>The Global Catalogue of Microorganisms (GCM) 10K type strain sequencing project: providing services to taxonomists for standard genome sequencing and annotation.</title>
        <authorList>
            <consortium name="The Broad Institute Genomics Platform"/>
            <consortium name="The Broad Institute Genome Sequencing Center for Infectious Disease"/>
            <person name="Wu L."/>
            <person name="Ma J."/>
        </authorList>
    </citation>
    <scope>NUCLEOTIDE SEQUENCE [LARGE SCALE GENOMIC DNA]</scope>
    <source>
        <strain evidence="6 7">CGMCC 1.10390</strain>
    </source>
</reference>
<keyword evidence="2" id="KW-0288">FMN</keyword>
<keyword evidence="7" id="KW-1185">Reference proteome</keyword>
<evidence type="ECO:0000313" key="6">
    <source>
        <dbReference type="EMBL" id="MFD1647833.1"/>
    </source>
</evidence>
<comment type="caution">
    <text evidence="6">The sequence shown here is derived from an EMBL/GenBank/DDBJ whole genome shotgun (WGS) entry which is preliminary data.</text>
</comment>
<dbReference type="SUPFAM" id="SSF56784">
    <property type="entry name" value="HAD-like"/>
    <property type="match status" value="1"/>
</dbReference>
<dbReference type="RefSeq" id="WP_256401689.1">
    <property type="nucleotide sequence ID" value="NZ_JANHJR010000004.1"/>
</dbReference>
<evidence type="ECO:0000259" key="5">
    <source>
        <dbReference type="Pfam" id="PF01982"/>
    </source>
</evidence>
<dbReference type="InterPro" id="IPR041492">
    <property type="entry name" value="HAD_2"/>
</dbReference>
<evidence type="ECO:0000313" key="7">
    <source>
        <dbReference type="Proteomes" id="UP001597034"/>
    </source>
</evidence>